<dbReference type="STRING" id="77166.U4TW00"/>
<accession>U4TW00</accession>
<gene>
    <name evidence="2" type="ORF">D910_01509</name>
    <name evidence="3" type="ORF">D910_03609</name>
</gene>
<sequence length="86" mass="9971">MSLRSLNKKNEIVQCRTAFPGGRPEADFTLDVPRSELLSKRLREDKKWRFRCRVLTSFLGLVFFLLSVMAVSMILTRGKRMFGSMV</sequence>
<evidence type="ECO:0000313" key="3">
    <source>
        <dbReference type="EMBL" id="ERL86198.1"/>
    </source>
</evidence>
<organism evidence="2 4">
    <name type="scientific">Dendroctonus ponderosae</name>
    <name type="common">Mountain pine beetle</name>
    <dbReference type="NCBI Taxonomy" id="77166"/>
    <lineage>
        <taxon>Eukaryota</taxon>
        <taxon>Metazoa</taxon>
        <taxon>Ecdysozoa</taxon>
        <taxon>Arthropoda</taxon>
        <taxon>Hexapoda</taxon>
        <taxon>Insecta</taxon>
        <taxon>Pterygota</taxon>
        <taxon>Neoptera</taxon>
        <taxon>Endopterygota</taxon>
        <taxon>Coleoptera</taxon>
        <taxon>Polyphaga</taxon>
        <taxon>Cucujiformia</taxon>
        <taxon>Curculionidae</taxon>
        <taxon>Scolytinae</taxon>
        <taxon>Dendroctonus</taxon>
    </lineage>
</organism>
<keyword evidence="1" id="KW-1133">Transmembrane helix</keyword>
<protein>
    <submittedName>
        <fullName evidence="2">Uncharacterized protein</fullName>
    </submittedName>
</protein>
<reference evidence="2 4" key="1">
    <citation type="journal article" date="2013" name="Genome Biol.">
        <title>Draft genome of the mountain pine beetle, Dendroctonus ponderosae Hopkins, a major forest pest.</title>
        <authorList>
            <person name="Keeling C.I."/>
            <person name="Yuen M.M."/>
            <person name="Liao N.Y."/>
            <person name="Docking T.R."/>
            <person name="Chan S.K."/>
            <person name="Taylor G.A."/>
            <person name="Palmquist D.L."/>
            <person name="Jackman S.D."/>
            <person name="Nguyen A."/>
            <person name="Li M."/>
            <person name="Henderson H."/>
            <person name="Janes J.K."/>
            <person name="Zhao Y."/>
            <person name="Pandoh P."/>
            <person name="Moore R."/>
            <person name="Sperling F.A."/>
            <person name="Huber D.P."/>
            <person name="Birol I."/>
            <person name="Jones S.J."/>
            <person name="Bohlmann J."/>
        </authorList>
    </citation>
    <scope>NUCLEOTIDE SEQUENCE</scope>
</reference>
<dbReference type="EMBL" id="KB631177">
    <property type="protein sequence ID" value="ERL84148.1"/>
    <property type="molecule type" value="Genomic_DNA"/>
</dbReference>
<evidence type="ECO:0000313" key="4">
    <source>
        <dbReference type="Proteomes" id="UP000030742"/>
    </source>
</evidence>
<evidence type="ECO:0000313" key="2">
    <source>
        <dbReference type="EMBL" id="ERL84148.1"/>
    </source>
</evidence>
<dbReference type="Proteomes" id="UP000030742">
    <property type="component" value="Unassembled WGS sequence"/>
</dbReference>
<proteinExistence type="predicted"/>
<dbReference type="AlphaFoldDB" id="U4TW00"/>
<dbReference type="OrthoDB" id="8196393at2759"/>
<keyword evidence="1" id="KW-0812">Transmembrane</keyword>
<keyword evidence="1" id="KW-0472">Membrane</keyword>
<feature type="transmembrane region" description="Helical" evidence="1">
    <location>
        <begin position="50"/>
        <end position="75"/>
    </location>
</feature>
<dbReference type="EMBL" id="KB631795">
    <property type="protein sequence ID" value="ERL86198.1"/>
    <property type="molecule type" value="Genomic_DNA"/>
</dbReference>
<name>U4TW00_DENPD</name>
<evidence type="ECO:0000256" key="1">
    <source>
        <dbReference type="SAM" id="Phobius"/>
    </source>
</evidence>